<keyword evidence="4" id="KW-0949">S-adenosyl-L-methionine</keyword>
<feature type="non-terminal residue" evidence="5">
    <location>
        <position position="209"/>
    </location>
</feature>
<organism evidence="5 6">
    <name type="scientific">Ascobolus immersus RN42</name>
    <dbReference type="NCBI Taxonomy" id="1160509"/>
    <lineage>
        <taxon>Eukaryota</taxon>
        <taxon>Fungi</taxon>
        <taxon>Dikarya</taxon>
        <taxon>Ascomycota</taxon>
        <taxon>Pezizomycotina</taxon>
        <taxon>Pezizomycetes</taxon>
        <taxon>Pezizales</taxon>
        <taxon>Ascobolaceae</taxon>
        <taxon>Ascobolus</taxon>
    </lineage>
</organism>
<dbReference type="GO" id="GO:0061542">
    <property type="term" value="F:3-demethylubiquinol 3-O-methyltransferase activity"/>
    <property type="evidence" value="ECO:0007669"/>
    <property type="project" value="InterPro"/>
</dbReference>
<dbReference type="SUPFAM" id="SSF53335">
    <property type="entry name" value="S-adenosyl-L-methionine-dependent methyltransferases"/>
    <property type="match status" value="1"/>
</dbReference>
<dbReference type="InterPro" id="IPR010233">
    <property type="entry name" value="UbiG_MeTrfase"/>
</dbReference>
<dbReference type="PANTHER" id="PTHR43464:SF19">
    <property type="entry name" value="UBIQUINONE BIOSYNTHESIS O-METHYLTRANSFERASE, MITOCHONDRIAL"/>
    <property type="match status" value="1"/>
</dbReference>
<dbReference type="EMBL" id="ML119668">
    <property type="protein sequence ID" value="RPA82848.1"/>
    <property type="molecule type" value="Genomic_DNA"/>
</dbReference>
<dbReference type="InterPro" id="IPR029063">
    <property type="entry name" value="SAM-dependent_MTases_sf"/>
</dbReference>
<dbReference type="STRING" id="1160509.A0A3N4IDS8"/>
<reference evidence="5 6" key="1">
    <citation type="journal article" date="2018" name="Nat. Ecol. Evol.">
        <title>Pezizomycetes genomes reveal the molecular basis of ectomycorrhizal truffle lifestyle.</title>
        <authorList>
            <person name="Murat C."/>
            <person name="Payen T."/>
            <person name="Noel B."/>
            <person name="Kuo A."/>
            <person name="Morin E."/>
            <person name="Chen J."/>
            <person name="Kohler A."/>
            <person name="Krizsan K."/>
            <person name="Balestrini R."/>
            <person name="Da Silva C."/>
            <person name="Montanini B."/>
            <person name="Hainaut M."/>
            <person name="Levati E."/>
            <person name="Barry K.W."/>
            <person name="Belfiori B."/>
            <person name="Cichocki N."/>
            <person name="Clum A."/>
            <person name="Dockter R.B."/>
            <person name="Fauchery L."/>
            <person name="Guy J."/>
            <person name="Iotti M."/>
            <person name="Le Tacon F."/>
            <person name="Lindquist E.A."/>
            <person name="Lipzen A."/>
            <person name="Malagnac F."/>
            <person name="Mello A."/>
            <person name="Molinier V."/>
            <person name="Miyauchi S."/>
            <person name="Poulain J."/>
            <person name="Riccioni C."/>
            <person name="Rubini A."/>
            <person name="Sitrit Y."/>
            <person name="Splivallo R."/>
            <person name="Traeger S."/>
            <person name="Wang M."/>
            <person name="Zifcakova L."/>
            <person name="Wipf D."/>
            <person name="Zambonelli A."/>
            <person name="Paolocci F."/>
            <person name="Nowrousian M."/>
            <person name="Ottonello S."/>
            <person name="Baldrian P."/>
            <person name="Spatafora J.W."/>
            <person name="Henrissat B."/>
            <person name="Nagy L.G."/>
            <person name="Aury J.M."/>
            <person name="Wincker P."/>
            <person name="Grigoriev I.V."/>
            <person name="Bonfante P."/>
            <person name="Martin F.M."/>
        </authorList>
    </citation>
    <scope>NUCLEOTIDE SEQUENCE [LARGE SCALE GENOMIC DNA]</scope>
    <source>
        <strain evidence="5 6">RN42</strain>
    </source>
</reference>
<dbReference type="GO" id="GO:0005739">
    <property type="term" value="C:mitochondrion"/>
    <property type="evidence" value="ECO:0007669"/>
    <property type="project" value="TreeGrafter"/>
</dbReference>
<keyword evidence="1 5" id="KW-0489">Methyltransferase</keyword>
<accession>A0A3N4IDS8</accession>
<proteinExistence type="predicted"/>
<sequence length="209" mass="22837">STIDPTELSHFSTLASTWWAPHGSSRLLHLMNPLRLQFLSTLPKATTGPNSTTYLDVGCGGGILSESLARLPTTRSVTGLEPGPEVFKIALSHARTDPLFHPSKGKLRYLNMSVEAFSAAAPESVGLQAQEDKKVDIVTLMEVLEHTPTPRELLGTLFPLVKPGGWLALSTISRTVTSYLTTKLVAEDLLRIVPRGTHDWGKYLRPEEV</sequence>
<protein>
    <submittedName>
        <fullName evidence="5">Ubiquinone biosynthesis O-methyltransferase</fullName>
    </submittedName>
</protein>
<dbReference type="Gene3D" id="3.40.50.150">
    <property type="entry name" value="Vaccinia Virus protein VP39"/>
    <property type="match status" value="1"/>
</dbReference>
<dbReference type="AlphaFoldDB" id="A0A3N4IDS8"/>
<dbReference type="Pfam" id="PF13489">
    <property type="entry name" value="Methyltransf_23"/>
    <property type="match status" value="1"/>
</dbReference>
<name>A0A3N4IDS8_ASCIM</name>
<evidence type="ECO:0000313" key="5">
    <source>
        <dbReference type="EMBL" id="RPA82848.1"/>
    </source>
</evidence>
<gene>
    <name evidence="5" type="ORF">BJ508DRAFT_191765</name>
</gene>
<evidence type="ECO:0000256" key="1">
    <source>
        <dbReference type="ARBA" id="ARBA00022603"/>
    </source>
</evidence>
<keyword evidence="6" id="KW-1185">Reference proteome</keyword>
<dbReference type="Proteomes" id="UP000275078">
    <property type="component" value="Unassembled WGS sequence"/>
</dbReference>
<keyword evidence="5" id="KW-0830">Ubiquinone</keyword>
<dbReference type="GO" id="GO:0010420">
    <property type="term" value="F:polyprenyldihydroxybenzoate methyltransferase activity"/>
    <property type="evidence" value="ECO:0007669"/>
    <property type="project" value="InterPro"/>
</dbReference>
<dbReference type="OrthoDB" id="3265906at2759"/>
<dbReference type="GO" id="GO:0032259">
    <property type="term" value="P:methylation"/>
    <property type="evidence" value="ECO:0007669"/>
    <property type="project" value="UniProtKB-KW"/>
</dbReference>
<dbReference type="CDD" id="cd02440">
    <property type="entry name" value="AdoMet_MTases"/>
    <property type="match status" value="1"/>
</dbReference>
<evidence type="ECO:0000256" key="2">
    <source>
        <dbReference type="ARBA" id="ARBA00022679"/>
    </source>
</evidence>
<evidence type="ECO:0000256" key="4">
    <source>
        <dbReference type="ARBA" id="ARBA00022691"/>
    </source>
</evidence>
<feature type="non-terminal residue" evidence="5">
    <location>
        <position position="1"/>
    </location>
</feature>
<dbReference type="PANTHER" id="PTHR43464">
    <property type="entry name" value="METHYLTRANSFERASE"/>
    <property type="match status" value="1"/>
</dbReference>
<dbReference type="NCBIfam" id="TIGR01983">
    <property type="entry name" value="UbiG"/>
    <property type="match status" value="1"/>
</dbReference>
<evidence type="ECO:0000313" key="6">
    <source>
        <dbReference type="Proteomes" id="UP000275078"/>
    </source>
</evidence>
<evidence type="ECO:0000256" key="3">
    <source>
        <dbReference type="ARBA" id="ARBA00022688"/>
    </source>
</evidence>
<keyword evidence="2 5" id="KW-0808">Transferase</keyword>
<keyword evidence="3" id="KW-0831">Ubiquinone biosynthesis</keyword>